<keyword evidence="7" id="KW-1185">Reference proteome</keyword>
<dbReference type="SUPFAM" id="SSF47188">
    <property type="entry name" value="Hemerythrin-like"/>
    <property type="match status" value="1"/>
</dbReference>
<dbReference type="EMBL" id="CP041165">
    <property type="protein sequence ID" value="QOP40615.1"/>
    <property type="molecule type" value="Genomic_DNA"/>
</dbReference>
<gene>
    <name evidence="6" type="ORF">FJR03_02200</name>
</gene>
<dbReference type="InterPro" id="IPR012827">
    <property type="entry name" value="Hemerythrin_metal-bd"/>
</dbReference>
<dbReference type="InterPro" id="IPR001610">
    <property type="entry name" value="PAC"/>
</dbReference>
<dbReference type="InterPro" id="IPR035938">
    <property type="entry name" value="Hemerythrin-like_sf"/>
</dbReference>
<dbReference type="Pfam" id="PF13426">
    <property type="entry name" value="PAS_9"/>
    <property type="match status" value="1"/>
</dbReference>
<dbReference type="Gene3D" id="3.30.70.270">
    <property type="match status" value="1"/>
</dbReference>
<proteinExistence type="inferred from homology"/>
<evidence type="ECO:0000313" key="6">
    <source>
        <dbReference type="EMBL" id="QOP40615.1"/>
    </source>
</evidence>
<dbReference type="InterPro" id="IPR052163">
    <property type="entry name" value="DGC-Regulatory_Protein"/>
</dbReference>
<dbReference type="CDD" id="cd12107">
    <property type="entry name" value="Hemerythrin"/>
    <property type="match status" value="1"/>
</dbReference>
<dbReference type="SMART" id="SM00086">
    <property type="entry name" value="PAC"/>
    <property type="match status" value="2"/>
</dbReference>
<dbReference type="PANTHER" id="PTHR46663:SF3">
    <property type="entry name" value="SLL0267 PROTEIN"/>
    <property type="match status" value="1"/>
</dbReference>
<sequence>MDKNIDIFEIFPWDANFETGIEKVDEQHKKLVEILNRLAAHLASLSNIDELNDIFDELANYADYHFKTEEGVWSQYFENDEWFSEHEKTHGSFMDEVVAIKENKENKEFDEVIYEIVLFLAQWLAYHILDTDKRMAKVVLEIEAGHSLEEAKKQSNEFMNGSIKTLIDTVLKMYSDISTRTLDLMREKALRIRAEKALKKSEEKWKFILDNSDESIWDCDLKKDQACISKEDSVVDKVITNSLEKFDNFSQIHPDDIERVRKDFLAHLKGETEFYYNKHRVLRKDGSWNWILSRGKVLKRSEDGMAERIIGIHSDITERELSSIIYQYSSQAMFICDQDNKIISINPAFTEITQYTLKDVIGKDPNILASGELDEEFYQRMWSDLFKHDSWSGEVINRRKDGELYIQELNINVVKNPQGKIDHYVGLFSDISEKKKSEDIIIKQANFDPLTDLANRKMFEKRLEEAISLSKKKSTPFCSTFY</sequence>
<dbReference type="InterPro" id="IPR043128">
    <property type="entry name" value="Rev_trsase/Diguanyl_cyclase"/>
</dbReference>
<dbReference type="CDD" id="cd00130">
    <property type="entry name" value="PAS"/>
    <property type="match status" value="2"/>
</dbReference>
<dbReference type="InterPro" id="IPR000014">
    <property type="entry name" value="PAS"/>
</dbReference>
<dbReference type="KEGG" id="smax:FJR03_02200"/>
<organism evidence="6 7">
    <name type="scientific">Sulfurimonas marina</name>
    <dbReference type="NCBI Taxonomy" id="2590551"/>
    <lineage>
        <taxon>Bacteria</taxon>
        <taxon>Pseudomonadati</taxon>
        <taxon>Campylobacterota</taxon>
        <taxon>Epsilonproteobacteria</taxon>
        <taxon>Campylobacterales</taxon>
        <taxon>Sulfurimonadaceae</taxon>
        <taxon>Sulfurimonas</taxon>
    </lineage>
</organism>
<dbReference type="Pfam" id="PF08447">
    <property type="entry name" value="PAS_3"/>
    <property type="match status" value="1"/>
</dbReference>
<dbReference type="NCBIfam" id="NF033749">
    <property type="entry name" value="bact_hemeryth"/>
    <property type="match status" value="1"/>
</dbReference>
<dbReference type="RefSeq" id="WP_193114036.1">
    <property type="nucleotide sequence ID" value="NZ_CP041165.1"/>
</dbReference>
<evidence type="ECO:0000256" key="2">
    <source>
        <dbReference type="ARBA" id="ARBA00022723"/>
    </source>
</evidence>
<evidence type="ECO:0000313" key="7">
    <source>
        <dbReference type="Proteomes" id="UP000593910"/>
    </source>
</evidence>
<comment type="similarity">
    <text evidence="1">Belongs to the hemerythrin family.</text>
</comment>
<dbReference type="PANTHER" id="PTHR46663">
    <property type="entry name" value="DIGUANYLATE CYCLASE DGCT-RELATED"/>
    <property type="match status" value="1"/>
</dbReference>
<dbReference type="Proteomes" id="UP000593910">
    <property type="component" value="Chromosome"/>
</dbReference>
<feature type="domain" description="PAC" evidence="5">
    <location>
        <begin position="389"/>
        <end position="443"/>
    </location>
</feature>
<keyword evidence="3" id="KW-0408">Iron</keyword>
<feature type="domain" description="PAS" evidence="4">
    <location>
        <begin position="317"/>
        <end position="363"/>
    </location>
</feature>
<name>A0A7M1AT74_9BACT</name>
<evidence type="ECO:0000259" key="4">
    <source>
        <dbReference type="PROSITE" id="PS50112"/>
    </source>
</evidence>
<dbReference type="InterPro" id="IPR035965">
    <property type="entry name" value="PAS-like_dom_sf"/>
</dbReference>
<accession>A0A7M1AT74</accession>
<dbReference type="InterPro" id="IPR013655">
    <property type="entry name" value="PAS_fold_3"/>
</dbReference>
<dbReference type="PROSITE" id="PS50113">
    <property type="entry name" value="PAC"/>
    <property type="match status" value="2"/>
</dbReference>
<evidence type="ECO:0000256" key="1">
    <source>
        <dbReference type="ARBA" id="ARBA00010587"/>
    </source>
</evidence>
<keyword evidence="2" id="KW-0479">Metal-binding</keyword>
<dbReference type="AlphaFoldDB" id="A0A7M1AT74"/>
<dbReference type="InterPro" id="IPR012312">
    <property type="entry name" value="Hemerythrin-like"/>
</dbReference>
<dbReference type="NCBIfam" id="TIGR02481">
    <property type="entry name" value="hemeryth_dom"/>
    <property type="match status" value="1"/>
</dbReference>
<dbReference type="Gene3D" id="1.20.120.50">
    <property type="entry name" value="Hemerythrin-like"/>
    <property type="match status" value="1"/>
</dbReference>
<dbReference type="SUPFAM" id="SSF55785">
    <property type="entry name" value="PYP-like sensor domain (PAS domain)"/>
    <property type="match status" value="2"/>
</dbReference>
<dbReference type="Pfam" id="PF01814">
    <property type="entry name" value="Hemerythrin"/>
    <property type="match status" value="1"/>
</dbReference>
<evidence type="ECO:0000259" key="5">
    <source>
        <dbReference type="PROSITE" id="PS50113"/>
    </source>
</evidence>
<reference evidence="6 7" key="1">
    <citation type="submission" date="2019-06" db="EMBL/GenBank/DDBJ databases">
        <title>Sulfurimonas gotlandica sp. nov., a chemoautotrophic and psychrotolerant epsilonproteobacterium isolated from a pelagic redoxcline, and an emended description of the genus Sulfurimonas.</title>
        <authorList>
            <person name="Wang S."/>
            <person name="Jiang L."/>
            <person name="Shao Z."/>
        </authorList>
    </citation>
    <scope>NUCLEOTIDE SEQUENCE [LARGE SCALE GENOMIC DNA]</scope>
    <source>
        <strain evidence="6 7">B2</strain>
    </source>
</reference>
<evidence type="ECO:0000256" key="3">
    <source>
        <dbReference type="ARBA" id="ARBA00023004"/>
    </source>
</evidence>
<dbReference type="PROSITE" id="PS50112">
    <property type="entry name" value="PAS"/>
    <property type="match status" value="1"/>
</dbReference>
<feature type="domain" description="PAC" evidence="5">
    <location>
        <begin position="275"/>
        <end position="328"/>
    </location>
</feature>
<dbReference type="NCBIfam" id="TIGR00229">
    <property type="entry name" value="sensory_box"/>
    <property type="match status" value="2"/>
</dbReference>
<protein>
    <submittedName>
        <fullName evidence="6">Bacteriohemerythrin</fullName>
    </submittedName>
</protein>
<dbReference type="SMART" id="SM00091">
    <property type="entry name" value="PAS"/>
    <property type="match status" value="1"/>
</dbReference>
<dbReference type="InterPro" id="IPR000700">
    <property type="entry name" value="PAS-assoc_C"/>
</dbReference>
<dbReference type="Gene3D" id="3.30.450.20">
    <property type="entry name" value="PAS domain"/>
    <property type="match status" value="2"/>
</dbReference>
<dbReference type="GO" id="GO:0046872">
    <property type="term" value="F:metal ion binding"/>
    <property type="evidence" value="ECO:0007669"/>
    <property type="project" value="UniProtKB-KW"/>
</dbReference>